<keyword evidence="2" id="KW-0732">Signal</keyword>
<evidence type="ECO:0000256" key="1">
    <source>
        <dbReference type="SAM" id="MobiDB-lite"/>
    </source>
</evidence>
<feature type="region of interest" description="Disordered" evidence="1">
    <location>
        <begin position="348"/>
        <end position="401"/>
    </location>
</feature>
<feature type="chain" id="PRO_5025534333" description="Hydrophobin" evidence="2">
    <location>
        <begin position="29"/>
        <end position="426"/>
    </location>
</feature>
<reference evidence="3" key="1">
    <citation type="journal article" date="2020" name="Stud. Mycol.">
        <title>101 Dothideomycetes genomes: a test case for predicting lifestyles and emergence of pathogens.</title>
        <authorList>
            <person name="Haridas S."/>
            <person name="Albert R."/>
            <person name="Binder M."/>
            <person name="Bloem J."/>
            <person name="Labutti K."/>
            <person name="Salamov A."/>
            <person name="Andreopoulos B."/>
            <person name="Baker S."/>
            <person name="Barry K."/>
            <person name="Bills G."/>
            <person name="Bluhm B."/>
            <person name="Cannon C."/>
            <person name="Castanera R."/>
            <person name="Culley D."/>
            <person name="Daum C."/>
            <person name="Ezra D."/>
            <person name="Gonzalez J."/>
            <person name="Henrissat B."/>
            <person name="Kuo A."/>
            <person name="Liang C."/>
            <person name="Lipzen A."/>
            <person name="Lutzoni F."/>
            <person name="Magnuson J."/>
            <person name="Mondo S."/>
            <person name="Nolan M."/>
            <person name="Ohm R."/>
            <person name="Pangilinan J."/>
            <person name="Park H.-J."/>
            <person name="Ramirez L."/>
            <person name="Alfaro M."/>
            <person name="Sun H."/>
            <person name="Tritt A."/>
            <person name="Yoshinaga Y."/>
            <person name="Zwiers L.-H."/>
            <person name="Turgeon B."/>
            <person name="Goodwin S."/>
            <person name="Spatafora J."/>
            <person name="Crous P."/>
            <person name="Grigoriev I."/>
        </authorList>
    </citation>
    <scope>NUCLEOTIDE SEQUENCE</scope>
    <source>
        <strain evidence="3">SCOH1-5</strain>
    </source>
</reference>
<protein>
    <recommendedName>
        <fullName evidence="5">Hydrophobin</fullName>
    </recommendedName>
</protein>
<proteinExistence type="predicted"/>
<dbReference type="Proteomes" id="UP000799539">
    <property type="component" value="Unassembled WGS sequence"/>
</dbReference>
<feature type="region of interest" description="Disordered" evidence="1">
    <location>
        <begin position="153"/>
        <end position="177"/>
    </location>
</feature>
<organism evidence="3 4">
    <name type="scientific">Cercospora zeae-maydis SCOH1-5</name>
    <dbReference type="NCBI Taxonomy" id="717836"/>
    <lineage>
        <taxon>Eukaryota</taxon>
        <taxon>Fungi</taxon>
        <taxon>Dikarya</taxon>
        <taxon>Ascomycota</taxon>
        <taxon>Pezizomycotina</taxon>
        <taxon>Dothideomycetes</taxon>
        <taxon>Dothideomycetidae</taxon>
        <taxon>Mycosphaerellales</taxon>
        <taxon>Mycosphaerellaceae</taxon>
        <taxon>Cercospora</taxon>
    </lineage>
</organism>
<feature type="region of interest" description="Disordered" evidence="1">
    <location>
        <begin position="240"/>
        <end position="274"/>
    </location>
</feature>
<dbReference type="OrthoDB" id="3639293at2759"/>
<dbReference type="EMBL" id="ML992667">
    <property type="protein sequence ID" value="KAF2215057.1"/>
    <property type="molecule type" value="Genomic_DNA"/>
</dbReference>
<evidence type="ECO:0008006" key="5">
    <source>
        <dbReference type="Google" id="ProtNLM"/>
    </source>
</evidence>
<evidence type="ECO:0000313" key="4">
    <source>
        <dbReference type="Proteomes" id="UP000799539"/>
    </source>
</evidence>
<accession>A0A6A6FNP0</accession>
<feature type="compositionally biased region" description="Polar residues" evidence="1">
    <location>
        <begin position="256"/>
        <end position="270"/>
    </location>
</feature>
<evidence type="ECO:0000256" key="2">
    <source>
        <dbReference type="SAM" id="SignalP"/>
    </source>
</evidence>
<name>A0A6A6FNP0_9PEZI</name>
<evidence type="ECO:0000313" key="3">
    <source>
        <dbReference type="EMBL" id="KAF2215057.1"/>
    </source>
</evidence>
<gene>
    <name evidence="3" type="ORF">CERZMDRAFT_82920</name>
</gene>
<sequence>MFSLLPIMPLSALSTTTTLFLLVSLCYASPIGFPDQIGSTFTCSANQNAGLCCPAEVRSNGGVEDCLVATQMVRRSRNPIESFTPFLHHECPTGMLSSIPVCCKSSFATQQTGEATINGLNCVSAEIPKPYLTRRYSRVAHLERPSETLAYTRSEREEVAESRMEAGSTEPRRLERRTLDSLTQIESEAQEPHPATLDDVAKVAKRLETIVHDSLQKINVATLADCKDDSVGFCKVPVGLPEEEEEEEEEEEKGHNTSTGIITSNDNSNKAKPHPKREYKLMARQSALDALTDPRLPELAERSELTRSLDAAGGLSARDAGRIASAERRLRGRIEQAVRVSQLVEERMSGTVKGGDDVESDGELSDVLSKRERRRRRSVDDDNGTRFGRAGVQETDMGRDLVDPLTSWPQLSGLRELKHADAWWYS</sequence>
<keyword evidence="4" id="KW-1185">Reference proteome</keyword>
<feature type="signal peptide" evidence="2">
    <location>
        <begin position="1"/>
        <end position="28"/>
    </location>
</feature>
<dbReference type="AlphaFoldDB" id="A0A6A6FNP0"/>
<feature type="compositionally biased region" description="Acidic residues" evidence="1">
    <location>
        <begin position="241"/>
        <end position="251"/>
    </location>
</feature>